<protein>
    <submittedName>
        <fullName evidence="2">Uncharacterized protein</fullName>
    </submittedName>
</protein>
<accession>A0A0S6VZW4</accession>
<dbReference type="STRING" id="1499966.U14_02071"/>
<feature type="transmembrane region" description="Helical" evidence="1">
    <location>
        <begin position="65"/>
        <end position="85"/>
    </location>
</feature>
<feature type="transmembrane region" description="Helical" evidence="1">
    <location>
        <begin position="92"/>
        <end position="110"/>
    </location>
</feature>
<dbReference type="Proteomes" id="UP000030700">
    <property type="component" value="Unassembled WGS sequence"/>
</dbReference>
<gene>
    <name evidence="2" type="ORF">U14_02071</name>
</gene>
<dbReference type="HOGENOM" id="CLU_1692041_0_0_0"/>
<dbReference type="AlphaFoldDB" id="A0A0S6VZW4"/>
<sequence>MENTNYGLTQHIFKLWHTLTTPHATEVDAARQEYMTKVVSLIMGIAAGGLTLLFAIGWWRHILPLDSLLITLSISVIFSGGWWLADRGHWQIAGYFPVALMLVIAIYGNWIGGIGAPAMVLYMLAIALSATLQGARTQRLTLIISLGRILELGGH</sequence>
<name>A0A0S6VZW4_9BACT</name>
<feature type="transmembrane region" description="Helical" evidence="1">
    <location>
        <begin position="116"/>
        <end position="135"/>
    </location>
</feature>
<reference evidence="2" key="1">
    <citation type="journal article" date="2015" name="PeerJ">
        <title>First genomic representation of candidate bacterial phylum KSB3 points to enhanced environmental sensing as a trigger of wastewater bulking.</title>
        <authorList>
            <person name="Sekiguchi Y."/>
            <person name="Ohashi A."/>
            <person name="Parks D.H."/>
            <person name="Yamauchi T."/>
            <person name="Tyson G.W."/>
            <person name="Hugenholtz P."/>
        </authorList>
    </citation>
    <scope>NUCLEOTIDE SEQUENCE [LARGE SCALE GENOMIC DNA]</scope>
</reference>
<keyword evidence="1" id="KW-1133">Transmembrane helix</keyword>
<evidence type="ECO:0000313" key="3">
    <source>
        <dbReference type="Proteomes" id="UP000030700"/>
    </source>
</evidence>
<feature type="transmembrane region" description="Helical" evidence="1">
    <location>
        <begin position="38"/>
        <end position="59"/>
    </location>
</feature>
<evidence type="ECO:0000256" key="1">
    <source>
        <dbReference type="SAM" id="Phobius"/>
    </source>
</evidence>
<organism evidence="2">
    <name type="scientific">Candidatus Moduliflexus flocculans</name>
    <dbReference type="NCBI Taxonomy" id="1499966"/>
    <lineage>
        <taxon>Bacteria</taxon>
        <taxon>Candidatus Moduliflexota</taxon>
        <taxon>Candidatus Moduliflexia</taxon>
        <taxon>Candidatus Moduliflexales</taxon>
        <taxon>Candidatus Moduliflexaceae</taxon>
    </lineage>
</organism>
<keyword evidence="3" id="KW-1185">Reference proteome</keyword>
<evidence type="ECO:0000313" key="2">
    <source>
        <dbReference type="EMBL" id="GAK50830.1"/>
    </source>
</evidence>
<dbReference type="EMBL" id="DF820456">
    <property type="protein sequence ID" value="GAK50830.1"/>
    <property type="molecule type" value="Genomic_DNA"/>
</dbReference>
<keyword evidence="1" id="KW-0812">Transmembrane</keyword>
<proteinExistence type="predicted"/>
<keyword evidence="1" id="KW-0472">Membrane</keyword>